<dbReference type="GeneID" id="36605851"/>
<reference evidence="4" key="1">
    <citation type="submission" date="2016-07" db="EMBL/GenBank/DDBJ databases">
        <title>Multiple horizontal gene transfer events from other fungi enriched the ability of initially mycotrophic Trichoderma (Ascomycota) to feed on dead plant biomass.</title>
        <authorList>
            <consortium name="DOE Joint Genome Institute"/>
            <person name="Atanasova L."/>
            <person name="Chenthamara K."/>
            <person name="Zhang J."/>
            <person name="Grujic M."/>
            <person name="Henrissat B."/>
            <person name="Kuo A."/>
            <person name="Aerts A."/>
            <person name="Salamov A."/>
            <person name="Lipzen A."/>
            <person name="Labutti K."/>
            <person name="Barry K."/>
            <person name="Miao Y."/>
            <person name="Rahimi M.J."/>
            <person name="Shen Q."/>
            <person name="Grigoriev I.V."/>
            <person name="Kubicek C.P."/>
            <person name="Druzhinina I.S."/>
        </authorList>
    </citation>
    <scope>NUCLEOTIDE SEQUENCE [LARGE SCALE GENOMIC DNA]</scope>
    <source>
        <strain evidence="4">TUCIM 6016</strain>
    </source>
</reference>
<feature type="compositionally biased region" description="Polar residues" evidence="1">
    <location>
        <begin position="786"/>
        <end position="805"/>
    </location>
</feature>
<organism evidence="3 4">
    <name type="scientific">Trichoderma citrinoviride</name>
    <dbReference type="NCBI Taxonomy" id="58853"/>
    <lineage>
        <taxon>Eukaryota</taxon>
        <taxon>Fungi</taxon>
        <taxon>Dikarya</taxon>
        <taxon>Ascomycota</taxon>
        <taxon>Pezizomycotina</taxon>
        <taxon>Sordariomycetes</taxon>
        <taxon>Hypocreomycetidae</taxon>
        <taxon>Hypocreales</taxon>
        <taxon>Hypocreaceae</taxon>
        <taxon>Trichoderma</taxon>
    </lineage>
</organism>
<feature type="signal peptide" evidence="2">
    <location>
        <begin position="1"/>
        <end position="27"/>
    </location>
</feature>
<dbReference type="OrthoDB" id="10681853at2759"/>
<evidence type="ECO:0000256" key="2">
    <source>
        <dbReference type="SAM" id="SignalP"/>
    </source>
</evidence>
<feature type="region of interest" description="Disordered" evidence="1">
    <location>
        <begin position="786"/>
        <end position="811"/>
    </location>
</feature>
<keyword evidence="4" id="KW-1185">Reference proteome</keyword>
<sequence length="840" mass="91939">MGFSSPNLSLFASYSCCLLAFICDVDGWRSEDRDAASTGWGRPPVIGTALCCSAAVILREHDIPPVQYDVYVQAHVLLRVPTVQHHRPVTPTLVISSSVGTATWRDCPGGPRLLLLRRRLCQRHRLHLIGGFASPVAVLVQYSVAVLVPARSGLGVGTAASVSCRHGGQSANNCDLPFSHCVVPFSAHRYGASCSGGRHELLYQQYVTAGTPYMGVLFSAGIATATKMGSCTWTNCNRHASLPMRHRRGLIRNTATHTYLGYQPTCELQCRLQPRSPPRSPSGRAYIFHVVIHAQQWIHSLALLSDKFDVHLGTYSVLPTVVGTELYSRYESSATWPGTCATPRESKARTVLRYGPRVTTRTSHTPSADTSPKVQNWLAGLLHTLPMNSEYSVGRRRGVTRRIARCSTKIEEDESTKCLEESAFTEYGSTCYLHGPQTPCSKTGARTDSTQSVAMCVLWLLVVEYSSRYVVSSHIACLARPSLLEMRPDPSPSSLQVPFPARIRARSTEYIRRCWQALVAAPGTTTDPRVPTVPLQPALVFPFPSILSSSLPHYLYFFIPVPPISSFPPGTRTAVPIFPPKGLLSPRACVPLQPPVKSSSTLSLYSRHLHRIAFASHSHRKSPAKPSQAATEFATSTNLASLVQPIRLDRPAATDKEPAEVVERKKGPFALHQFPHSDLVVDNRKRSSVSVYLSEHCQSSSLAFAVPAASALRPVSFSHNPAPVSARLDKLPRSSPASFSHRLNRARELVASSSPWLSHPLSARATLRFRPPPRLVRLAASLSTTALPHPSSTPHLQTLSPTSASLDGPDPRRLLLSTTAITTRQQYITFQQSFFNAHLS</sequence>
<gene>
    <name evidence="3" type="ORF">BBK36DRAFT_163046</name>
</gene>
<evidence type="ECO:0000256" key="1">
    <source>
        <dbReference type="SAM" id="MobiDB-lite"/>
    </source>
</evidence>
<accession>A0A2T4BB72</accession>
<evidence type="ECO:0000313" key="3">
    <source>
        <dbReference type="EMBL" id="PTB66580.1"/>
    </source>
</evidence>
<feature type="chain" id="PRO_5015638135" evidence="2">
    <location>
        <begin position="28"/>
        <end position="840"/>
    </location>
</feature>
<dbReference type="Proteomes" id="UP000241546">
    <property type="component" value="Unassembled WGS sequence"/>
</dbReference>
<dbReference type="RefSeq" id="XP_024749900.1">
    <property type="nucleotide sequence ID" value="XM_024897733.1"/>
</dbReference>
<protein>
    <submittedName>
        <fullName evidence="3">Uncharacterized protein</fullName>
    </submittedName>
</protein>
<name>A0A2T4BB72_9HYPO</name>
<proteinExistence type="predicted"/>
<evidence type="ECO:0000313" key="4">
    <source>
        <dbReference type="Proteomes" id="UP000241546"/>
    </source>
</evidence>
<dbReference type="AlphaFoldDB" id="A0A2T4BB72"/>
<dbReference type="EMBL" id="KZ680213">
    <property type="protein sequence ID" value="PTB66580.1"/>
    <property type="molecule type" value="Genomic_DNA"/>
</dbReference>
<keyword evidence="2" id="KW-0732">Signal</keyword>